<accession>A0A9N9N325</accession>
<feature type="compositionally biased region" description="Low complexity" evidence="11">
    <location>
        <begin position="522"/>
        <end position="533"/>
    </location>
</feature>
<gene>
    <name evidence="13" type="ORF">ALEPTO_LOCUS11469</name>
</gene>
<organism evidence="13 14">
    <name type="scientific">Ambispora leptoticha</name>
    <dbReference type="NCBI Taxonomy" id="144679"/>
    <lineage>
        <taxon>Eukaryota</taxon>
        <taxon>Fungi</taxon>
        <taxon>Fungi incertae sedis</taxon>
        <taxon>Mucoromycota</taxon>
        <taxon>Glomeromycotina</taxon>
        <taxon>Glomeromycetes</taxon>
        <taxon>Archaeosporales</taxon>
        <taxon>Ambisporaceae</taxon>
        <taxon>Ambispora</taxon>
    </lineage>
</organism>
<dbReference type="GO" id="GO:0016192">
    <property type="term" value="P:vesicle-mediated transport"/>
    <property type="evidence" value="ECO:0007669"/>
    <property type="project" value="UniProtKB-KW"/>
</dbReference>
<evidence type="ECO:0000256" key="4">
    <source>
        <dbReference type="ARBA" id="ARBA00021659"/>
    </source>
</evidence>
<evidence type="ECO:0000313" key="13">
    <source>
        <dbReference type="EMBL" id="CAG8698294.1"/>
    </source>
</evidence>
<dbReference type="GO" id="GO:0070973">
    <property type="term" value="P:protein localization to endoplasmic reticulum exit site"/>
    <property type="evidence" value="ECO:0007669"/>
    <property type="project" value="TreeGrafter"/>
</dbReference>
<dbReference type="InterPro" id="IPR024298">
    <property type="entry name" value="Sec16_Sec23-bd"/>
</dbReference>
<dbReference type="GO" id="GO:0070971">
    <property type="term" value="C:endoplasmic reticulum exit site"/>
    <property type="evidence" value="ECO:0007669"/>
    <property type="project" value="TreeGrafter"/>
</dbReference>
<dbReference type="EMBL" id="CAJVPS010018669">
    <property type="protein sequence ID" value="CAG8698294.1"/>
    <property type="molecule type" value="Genomic_DNA"/>
</dbReference>
<feature type="compositionally biased region" description="Basic and acidic residues" evidence="11">
    <location>
        <begin position="577"/>
        <end position="594"/>
    </location>
</feature>
<evidence type="ECO:0000256" key="10">
    <source>
        <dbReference type="ARBA" id="ARBA00030878"/>
    </source>
</evidence>
<comment type="function">
    <text evidence="8">Involved in the initiation of assembly of the COPII coat required for the formation of transport vesicles from the endoplasmic reticulum (ER) and the selection of cargo molecules. Also involved in autophagy.</text>
</comment>
<evidence type="ECO:0000256" key="6">
    <source>
        <dbReference type="ARBA" id="ARBA00022824"/>
    </source>
</evidence>
<dbReference type="PANTHER" id="PTHR13402:SF6">
    <property type="entry name" value="SECRETORY 16, ISOFORM I"/>
    <property type="match status" value="1"/>
</dbReference>
<dbReference type="CDD" id="cd09233">
    <property type="entry name" value="ACE1-Sec16-like"/>
    <property type="match status" value="1"/>
</dbReference>
<feature type="region of interest" description="Disordered" evidence="11">
    <location>
        <begin position="320"/>
        <end position="388"/>
    </location>
</feature>
<evidence type="ECO:0000313" key="14">
    <source>
        <dbReference type="Proteomes" id="UP000789508"/>
    </source>
</evidence>
<evidence type="ECO:0000256" key="2">
    <source>
        <dbReference type="ARBA" id="ARBA00005927"/>
    </source>
</evidence>
<evidence type="ECO:0000256" key="11">
    <source>
        <dbReference type="SAM" id="MobiDB-lite"/>
    </source>
</evidence>
<dbReference type="AlphaFoldDB" id="A0A9N9N325"/>
<comment type="similarity">
    <text evidence="2">Belongs to the SEC16 family.</text>
</comment>
<dbReference type="Gene3D" id="1.25.40.1030">
    <property type="match status" value="1"/>
</dbReference>
<dbReference type="Proteomes" id="UP000789508">
    <property type="component" value="Unassembled WGS sequence"/>
</dbReference>
<keyword evidence="7" id="KW-0931">ER-Golgi transport</keyword>
<keyword evidence="5" id="KW-0813">Transport</keyword>
<protein>
    <recommendedName>
        <fullName evidence="4">COPII coat assembly protein SEC16</fullName>
    </recommendedName>
    <alternativeName>
        <fullName evidence="3">COPII coat assembly protein sec16</fullName>
    </alternativeName>
    <alternativeName>
        <fullName evidence="9 10">protein transport protein SEC16</fullName>
    </alternativeName>
</protein>
<feature type="compositionally biased region" description="Low complexity" evidence="11">
    <location>
        <begin position="416"/>
        <end position="435"/>
    </location>
</feature>
<evidence type="ECO:0000256" key="5">
    <source>
        <dbReference type="ARBA" id="ARBA00022448"/>
    </source>
</evidence>
<name>A0A9N9N325_9GLOM</name>
<dbReference type="GO" id="GO:0007030">
    <property type="term" value="P:Golgi organization"/>
    <property type="evidence" value="ECO:0007669"/>
    <property type="project" value="TreeGrafter"/>
</dbReference>
<keyword evidence="6" id="KW-0256">Endoplasmic reticulum</keyword>
<dbReference type="PANTHER" id="PTHR13402">
    <property type="entry name" value="RGPR-RELATED"/>
    <property type="match status" value="1"/>
</dbReference>
<feature type="non-terminal residue" evidence="13">
    <location>
        <position position="732"/>
    </location>
</feature>
<feature type="region of interest" description="Disordered" evidence="11">
    <location>
        <begin position="513"/>
        <end position="621"/>
    </location>
</feature>
<evidence type="ECO:0000256" key="1">
    <source>
        <dbReference type="ARBA" id="ARBA00004240"/>
    </source>
</evidence>
<feature type="region of interest" description="Disordered" evidence="11">
    <location>
        <begin position="637"/>
        <end position="732"/>
    </location>
</feature>
<evidence type="ECO:0000256" key="9">
    <source>
        <dbReference type="ARBA" id="ARBA00030650"/>
    </source>
</evidence>
<dbReference type="Pfam" id="PF12931">
    <property type="entry name" value="TPR_Sec16"/>
    <property type="match status" value="1"/>
</dbReference>
<reference evidence="13" key="1">
    <citation type="submission" date="2021-06" db="EMBL/GenBank/DDBJ databases">
        <authorList>
            <person name="Kallberg Y."/>
            <person name="Tangrot J."/>
            <person name="Rosling A."/>
        </authorList>
    </citation>
    <scope>NUCLEOTIDE SEQUENCE</scope>
    <source>
        <strain evidence="13">FL130A</strain>
    </source>
</reference>
<feature type="domain" description="Sec16 Sec23-binding" evidence="12">
    <location>
        <begin position="57"/>
        <end position="267"/>
    </location>
</feature>
<feature type="compositionally biased region" description="Low complexity" evidence="11">
    <location>
        <begin position="567"/>
        <end position="576"/>
    </location>
</feature>
<dbReference type="GO" id="GO:0012507">
    <property type="term" value="C:ER to Golgi transport vesicle membrane"/>
    <property type="evidence" value="ECO:0007669"/>
    <property type="project" value="TreeGrafter"/>
</dbReference>
<feature type="compositionally biased region" description="Polar residues" evidence="11">
    <location>
        <begin position="678"/>
        <end position="687"/>
    </location>
</feature>
<dbReference type="OrthoDB" id="8918678at2759"/>
<evidence type="ECO:0000256" key="7">
    <source>
        <dbReference type="ARBA" id="ARBA00022892"/>
    </source>
</evidence>
<comment type="caution">
    <text evidence="13">The sequence shown here is derived from an EMBL/GenBank/DDBJ whole genome shotgun (WGS) entry which is preliminary data.</text>
</comment>
<feature type="compositionally biased region" description="Basic and acidic residues" evidence="11">
    <location>
        <begin position="554"/>
        <end position="566"/>
    </location>
</feature>
<evidence type="ECO:0000259" key="12">
    <source>
        <dbReference type="Pfam" id="PF12931"/>
    </source>
</evidence>
<comment type="subcellular location">
    <subcellularLocation>
        <location evidence="1">Endoplasmic reticulum</location>
    </subcellularLocation>
</comment>
<feature type="compositionally biased region" description="Polar residues" evidence="11">
    <location>
        <begin position="326"/>
        <end position="347"/>
    </location>
</feature>
<sequence length="732" mass="80551">NQFLPQTSLLNRAVPPSNITSTTYPLMMSPTQFNPPTNILSNGINYAPSKYGDVPIQSLTKWRETVAMVLANRAPGDSQVITALGDTLKSYGWISASHICYLLSPQTSIHSGIDSPNSRFSLIGKDYLNSPFTGYFRDLDALHLTEIYEFGLTLNKNDEGGLPFLQAYKLLYAWWLIDCGYTNEARRYCESIANIVKIYTKGSPYFHKCFLEQLKELTQRLLEHGDNASGNNNESSSWIFAKKMSKPTLDSLWGSLEGKFNQFIAGDTAEESEKKPAAIHSQDTVGPFSHFSAITQPTNSAGVPTRSASATEFRPHIDTGLDTRRSATPNAMPQKHITAQQRRSSTPGAGMRAVNSVHGFNGFSPTSSEGQVPMTPVPEGGSTYVSSADDRNNYFGFFGRDSGEYQREQNQLTGSNNDMNYNNDNNWQQSNNFDNKSSDSGFGRNSFESDSSKQQQQPSHGYNFYQPYDTSSNYNSPSWWGYRNSTAEENHVTEEQPSTDYGSGEFISLMGNTPSFVPKTTSNPVSSNNNNMNWQGEEDDLGLGNNAFGAKKKSRDEAENSQKDNSNDNTSASASTRDVKETEQKPEEKKDDNKAGGSWFGRWFSRKETNTGGGKVANLGEESSFYYDPVQKRWINKNAPDATSANTAPPPPPSRAKTTSPTRLAASIPPPSRASLPPQITESSQVTSPPPMAATNGALPPPPTSSNAGRRSTSSKRHRPRYVDIMNQPPAS</sequence>
<feature type="region of interest" description="Disordered" evidence="11">
    <location>
        <begin position="412"/>
        <end position="468"/>
    </location>
</feature>
<evidence type="ECO:0000256" key="3">
    <source>
        <dbReference type="ARBA" id="ARBA00020746"/>
    </source>
</evidence>
<evidence type="ECO:0000256" key="8">
    <source>
        <dbReference type="ARBA" id="ARBA00024687"/>
    </source>
</evidence>
<keyword evidence="14" id="KW-1185">Reference proteome</keyword>
<feature type="compositionally biased region" description="Polar residues" evidence="11">
    <location>
        <begin position="446"/>
        <end position="460"/>
    </location>
</feature>
<proteinExistence type="inferred from homology"/>